<feature type="region of interest" description="Disordered" evidence="1">
    <location>
        <begin position="102"/>
        <end position="129"/>
    </location>
</feature>
<dbReference type="WBParaSite" id="maker-unitig_43006-snap-gene-0.2-mRNA-1">
    <property type="protein sequence ID" value="maker-unitig_43006-snap-gene-0.2-mRNA-1"/>
    <property type="gene ID" value="maker-unitig_43006-snap-gene-0.2"/>
</dbReference>
<name>A0A1I8FQ14_9PLAT</name>
<reference evidence="3" key="1">
    <citation type="submission" date="2016-11" db="UniProtKB">
        <authorList>
            <consortium name="WormBaseParasite"/>
        </authorList>
    </citation>
    <scope>IDENTIFICATION</scope>
</reference>
<proteinExistence type="predicted"/>
<evidence type="ECO:0000313" key="2">
    <source>
        <dbReference type="Proteomes" id="UP000095280"/>
    </source>
</evidence>
<dbReference type="Proteomes" id="UP000095280">
    <property type="component" value="Unplaced"/>
</dbReference>
<evidence type="ECO:0000256" key="1">
    <source>
        <dbReference type="SAM" id="MobiDB-lite"/>
    </source>
</evidence>
<dbReference type="AlphaFoldDB" id="A0A1I8FQ14"/>
<feature type="compositionally biased region" description="Low complexity" evidence="1">
    <location>
        <begin position="173"/>
        <end position="203"/>
    </location>
</feature>
<feature type="region of interest" description="Disordered" evidence="1">
    <location>
        <begin position="168"/>
        <end position="266"/>
    </location>
</feature>
<feature type="compositionally biased region" description="Low complexity" evidence="1">
    <location>
        <begin position="228"/>
        <end position="246"/>
    </location>
</feature>
<protein>
    <submittedName>
        <fullName evidence="3">Protein Wnt</fullName>
    </submittedName>
</protein>
<organism evidence="2 3">
    <name type="scientific">Macrostomum lignano</name>
    <dbReference type="NCBI Taxonomy" id="282301"/>
    <lineage>
        <taxon>Eukaryota</taxon>
        <taxon>Metazoa</taxon>
        <taxon>Spiralia</taxon>
        <taxon>Lophotrochozoa</taxon>
        <taxon>Platyhelminthes</taxon>
        <taxon>Rhabditophora</taxon>
        <taxon>Macrostomorpha</taxon>
        <taxon>Macrostomida</taxon>
        <taxon>Macrostomidae</taxon>
        <taxon>Macrostomum</taxon>
    </lineage>
</organism>
<accession>A0A1I8FQ14</accession>
<evidence type="ECO:0000313" key="3">
    <source>
        <dbReference type="WBParaSite" id="maker-unitig_43006-snap-gene-0.2-mRNA-1"/>
    </source>
</evidence>
<sequence>MPTESGGGRDGRPTTLDSGAMLKFLSHAPEDLCSNSANFAANRWLARYCGGGGGGAAAAVWRSAWFTPVLLNGHRICQMMFKNERWNCTFQHQFLNTGQFRVGHHSQQGGRRARDGLPSRPAGPGVPVLQPACRQRGSAAEVAVAAAVQLTSPLSLLDRRRSSARWIRRLSGRSTASRPSPPATTTSAWRAGGSVRLAPSPRRSASRRQLRLLNFDLGTGPQPPGEEAAAGLLRSSRRTSASRAGRNGFHGVSGTHLQQQSGLERAGLLRPPVLRLEPATRPGANCSMLYNPIRVHCERCVKVKEMHRCREGDWLEGIASA</sequence>
<keyword evidence="2" id="KW-1185">Reference proteome</keyword>